<feature type="domain" description="Methyltransferase" evidence="2">
    <location>
        <begin position="735"/>
        <end position="822"/>
    </location>
</feature>
<feature type="compositionally biased region" description="Low complexity" evidence="1">
    <location>
        <begin position="605"/>
        <end position="621"/>
    </location>
</feature>
<dbReference type="Pfam" id="PF13649">
    <property type="entry name" value="Methyltransf_25"/>
    <property type="match status" value="1"/>
</dbReference>
<protein>
    <recommendedName>
        <fullName evidence="2">Methyltransferase domain-containing protein</fullName>
    </recommendedName>
</protein>
<comment type="caution">
    <text evidence="3">The sequence shown here is derived from an EMBL/GenBank/DDBJ whole genome shotgun (WGS) entry which is preliminary data.</text>
</comment>
<dbReference type="InterPro" id="IPR041698">
    <property type="entry name" value="Methyltransf_25"/>
</dbReference>
<dbReference type="Gene3D" id="3.40.50.150">
    <property type="entry name" value="Vaccinia Virus protein VP39"/>
    <property type="match status" value="1"/>
</dbReference>
<dbReference type="PANTHER" id="PTHR34586:SF8">
    <property type="entry name" value="NUCLEASE-RELATED"/>
    <property type="match status" value="1"/>
</dbReference>
<dbReference type="Proteomes" id="UP000193920">
    <property type="component" value="Unassembled WGS sequence"/>
</dbReference>
<dbReference type="InterPro" id="IPR053097">
    <property type="entry name" value="Prespore_vesicle_assoc"/>
</dbReference>
<dbReference type="SUPFAM" id="SSF53335">
    <property type="entry name" value="S-adenosyl-L-methionine-dependent methyltransferases"/>
    <property type="match status" value="1"/>
</dbReference>
<organism evidence="3 4">
    <name type="scientific">Neocallimastix californiae</name>
    <dbReference type="NCBI Taxonomy" id="1754190"/>
    <lineage>
        <taxon>Eukaryota</taxon>
        <taxon>Fungi</taxon>
        <taxon>Fungi incertae sedis</taxon>
        <taxon>Chytridiomycota</taxon>
        <taxon>Chytridiomycota incertae sedis</taxon>
        <taxon>Neocallimastigomycetes</taxon>
        <taxon>Neocallimastigales</taxon>
        <taxon>Neocallimastigaceae</taxon>
        <taxon>Neocallimastix</taxon>
    </lineage>
</organism>
<name>A0A1Y1YE70_9FUNG</name>
<dbReference type="EMBL" id="MCOG01000627">
    <property type="protein sequence ID" value="ORX96307.1"/>
    <property type="molecule type" value="Genomic_DNA"/>
</dbReference>
<accession>A0A1Y1YE70</accession>
<evidence type="ECO:0000313" key="4">
    <source>
        <dbReference type="Proteomes" id="UP000193920"/>
    </source>
</evidence>
<dbReference type="OrthoDB" id="2138999at2759"/>
<evidence type="ECO:0000313" key="3">
    <source>
        <dbReference type="EMBL" id="ORX96307.1"/>
    </source>
</evidence>
<dbReference type="InterPro" id="IPR029063">
    <property type="entry name" value="SAM-dependent_MTases_sf"/>
</dbReference>
<evidence type="ECO:0000259" key="2">
    <source>
        <dbReference type="Pfam" id="PF13649"/>
    </source>
</evidence>
<dbReference type="PANTHER" id="PTHR34586">
    <property type="entry name" value="SPERACT/SCAVENGER RECEPTOR DOMAIN-CONTAINING PROTEIN"/>
    <property type="match status" value="1"/>
</dbReference>
<feature type="region of interest" description="Disordered" evidence="1">
    <location>
        <begin position="599"/>
        <end position="621"/>
    </location>
</feature>
<proteinExistence type="predicted"/>
<reference evidence="3 4" key="1">
    <citation type="submission" date="2016-08" db="EMBL/GenBank/DDBJ databases">
        <title>A Parts List for Fungal Cellulosomes Revealed by Comparative Genomics.</title>
        <authorList>
            <consortium name="DOE Joint Genome Institute"/>
            <person name="Haitjema C.H."/>
            <person name="Gilmore S.P."/>
            <person name="Henske J.K."/>
            <person name="Solomon K.V."/>
            <person name="De Groot R."/>
            <person name="Kuo A."/>
            <person name="Mondo S.J."/>
            <person name="Salamov A.A."/>
            <person name="Labutti K."/>
            <person name="Zhao Z."/>
            <person name="Chiniquy J."/>
            <person name="Barry K."/>
            <person name="Brewer H.M."/>
            <person name="Purvine S.O."/>
            <person name="Wright A.T."/>
            <person name="Boxma B."/>
            <person name="Van Alen T."/>
            <person name="Hackstein J.H."/>
            <person name="Baker S.E."/>
            <person name="Grigoriev I.V."/>
            <person name="O'Malley M.A."/>
        </authorList>
    </citation>
    <scope>NUCLEOTIDE SEQUENCE [LARGE SCALE GENOMIC DNA]</scope>
    <source>
        <strain evidence="3 4">G1</strain>
    </source>
</reference>
<gene>
    <name evidence="3" type="ORF">LY90DRAFT_520218</name>
</gene>
<dbReference type="SUPFAM" id="SSF56091">
    <property type="entry name" value="DNA ligase/mRNA capping enzyme, catalytic domain"/>
    <property type="match status" value="1"/>
</dbReference>
<dbReference type="AlphaFoldDB" id="A0A1Y1YE70"/>
<dbReference type="Gene3D" id="3.30.470.30">
    <property type="entry name" value="DNA ligase/mRNA capping enzyme"/>
    <property type="match status" value="1"/>
</dbReference>
<sequence length="952" mass="112960">MNSFIPSNNYSSLEKQKSLFDILEYIYEQINIIKSNSFFNDKICSFELEFRLRRKYVNIDLKDFLNDNSCQYSEFSYNENSKTRYRIICNSTYPCTENENENETTITPTPQNEFQFMDISKFLNYLEINKDQEITKTLNNHMEYTKKITMMTFYYFIFKINLSIEVLLDSSQIKRYLKIEDKSKIESKSIIKSGNSKNIKIEILNQSNYKYENITNKNDNNNNDSIFNKESVFNNDSIINKDSVFNNDSIINKDSVFNNDSIINNDSNLKTESKYIEKNKSEKEITEYAIYKEMNDIDAKFSLSILKYITPITKKRRSFMMKNGARIDMTVFDDKNQLEIEFMNNTYLEKDNIMNMIHSIMVSLDCSNFILDYLFFLMPNYEFQKPITPSLDILYKEAKNLINDTFYVAAKTDGFRRLIIIINNLMFSISENFHVEYICQTKADFHMVLDCEYLDGIFIPFDLIYYNDEDLRHKSYSDRINIMNAINFEEFNNKIIKKNITKCSSFSELQNFIISFNKFDNPSIPNDGIIITNGQSSYYDNIKVYKIKTRNTVDLRFNGRYFYSRDHLIKKSTVNLPFSEYKEVCLRYHQHKKFYSTKNMKDLPNYKNNNRNNNKNNNNKNNTKIIDNKFYCYYYRKQVEMINDVPTKTRVVTYHLVREKKVPFIVEINLDNNSFVKERKDKYTSNSINTFNSILIASYQKVNLEIFTPSSTVLMRKYHNIIKQNILHKYKGNLLDIGTGNGGDLHKWKNFRKIVCVEPDHEKIKVLKERISKSEIRNRISILQNTIQNVELKDIYNIATCFFALNDFTYSDIDNMLDNIDRNINGSFAILFFDSNLFKENIDSSSIQYKKCINNDIKPIKNLLDKESPIYLLGTLRYLHKECDNIMLVNINNSNVINHYENAIHSEKIIEIFKKHNFNIINQYQIKPFLFLNSSQKLYSSYLKVIEFSNVD</sequence>
<keyword evidence="4" id="KW-1185">Reference proteome</keyword>
<evidence type="ECO:0000256" key="1">
    <source>
        <dbReference type="SAM" id="MobiDB-lite"/>
    </source>
</evidence>